<dbReference type="Proteomes" id="UP000823561">
    <property type="component" value="Chromosome 15"/>
</dbReference>
<accession>A0AAV6G690</accession>
<reference evidence="2" key="1">
    <citation type="submission" date="2020-10" db="EMBL/GenBank/DDBJ databases">
        <title>Chromosome-scale genome assembly of the Allis shad, Alosa alosa.</title>
        <authorList>
            <person name="Margot Z."/>
            <person name="Christophe K."/>
            <person name="Cabau C."/>
            <person name="Louis A."/>
            <person name="Berthelot C."/>
            <person name="Parey E."/>
            <person name="Roest Crollius H."/>
            <person name="Montfort J."/>
            <person name="Robinson-Rechavi M."/>
            <person name="Bucao C."/>
            <person name="Bouchez O."/>
            <person name="Gislard M."/>
            <person name="Lluch J."/>
            <person name="Milhes M."/>
            <person name="Lampietro C."/>
            <person name="Lopez Roques C."/>
            <person name="Donnadieu C."/>
            <person name="Braasch I."/>
            <person name="Desvignes T."/>
            <person name="Postlethwait J."/>
            <person name="Bobe J."/>
            <person name="Guiguen Y."/>
        </authorList>
    </citation>
    <scope>NUCLEOTIDE SEQUENCE</scope>
    <source>
        <strain evidence="2">M-15738</strain>
        <tissue evidence="2">Blood</tissue>
    </source>
</reference>
<comment type="caution">
    <text evidence="2">The sequence shown here is derived from an EMBL/GenBank/DDBJ whole genome shotgun (WGS) entry which is preliminary data.</text>
</comment>
<dbReference type="AlphaFoldDB" id="A0AAV6G690"/>
<sequence>MAERVILECEDIGTCWYTAELIAVSGVKMTQDFSMTGDFGVNENKHFPHCHHSAQSPPPEIGLDPWSILASDTTHPSTQGAGHISTEATV</sequence>
<gene>
    <name evidence="2" type="ORF">AALO_G00197100</name>
</gene>
<protein>
    <submittedName>
        <fullName evidence="2">Uncharacterized protein</fullName>
    </submittedName>
</protein>
<evidence type="ECO:0000256" key="1">
    <source>
        <dbReference type="SAM" id="MobiDB-lite"/>
    </source>
</evidence>
<name>A0AAV6G690_9TELE</name>
<organism evidence="2 3">
    <name type="scientific">Alosa alosa</name>
    <name type="common">allis shad</name>
    <dbReference type="NCBI Taxonomy" id="278164"/>
    <lineage>
        <taxon>Eukaryota</taxon>
        <taxon>Metazoa</taxon>
        <taxon>Chordata</taxon>
        <taxon>Craniata</taxon>
        <taxon>Vertebrata</taxon>
        <taxon>Euteleostomi</taxon>
        <taxon>Actinopterygii</taxon>
        <taxon>Neopterygii</taxon>
        <taxon>Teleostei</taxon>
        <taxon>Clupei</taxon>
        <taxon>Clupeiformes</taxon>
        <taxon>Clupeoidei</taxon>
        <taxon>Clupeidae</taxon>
        <taxon>Alosa</taxon>
    </lineage>
</organism>
<proteinExistence type="predicted"/>
<feature type="region of interest" description="Disordered" evidence="1">
    <location>
        <begin position="49"/>
        <end position="90"/>
    </location>
</feature>
<keyword evidence="3" id="KW-1185">Reference proteome</keyword>
<evidence type="ECO:0000313" key="2">
    <source>
        <dbReference type="EMBL" id="KAG5268992.1"/>
    </source>
</evidence>
<feature type="compositionally biased region" description="Polar residues" evidence="1">
    <location>
        <begin position="70"/>
        <end position="90"/>
    </location>
</feature>
<dbReference type="EMBL" id="JADWDJ010000015">
    <property type="protein sequence ID" value="KAG5268992.1"/>
    <property type="molecule type" value="Genomic_DNA"/>
</dbReference>
<evidence type="ECO:0000313" key="3">
    <source>
        <dbReference type="Proteomes" id="UP000823561"/>
    </source>
</evidence>